<dbReference type="PATRIC" id="fig|295405.11.peg.19"/>
<dbReference type="RefSeq" id="WP_011199151.1">
    <property type="nucleotide sequence ID" value="NC_006297.1"/>
</dbReference>
<geneLocation type="plasmid" evidence="2 3">
    <name>pBFY46</name>
</geneLocation>
<keyword evidence="1" id="KW-0732">Signal</keyword>
<sequence length="217" mass="23495">MKKVYYICILVCLLVSCTKHEDVVNTDFQIGNILCADGRVLHPTLFNKEKDSAVGVVFWTNPGDAKIKDMGYAVALEDLESCMLIDAFENISSVTEDEKAFDGAANTAAILNFGITKEIETPAAKKASEYIPHGLSGWFIPSAAQAKALSLSMTKVNSSLDFLGAAHCSGWYWTATEDGSGKETPDMYALISSISEGRISVSNKKSSNKLRPIIAIK</sequence>
<reference evidence="2 3" key="1">
    <citation type="journal article" date="2004" name="Proc. Natl. Acad. Sci. U.S.A.">
        <title>Genomic analysis of Bacteroides fragilis reveals extensive DNA inversions regulating cell surface adaptation.</title>
        <authorList>
            <person name="Kuwahara T."/>
            <person name="Yamashita A."/>
            <person name="Hirakawa H."/>
            <person name="Nakayama H."/>
            <person name="Toh H."/>
            <person name="Okada N."/>
            <person name="Kuhara S."/>
            <person name="Hattori M."/>
            <person name="Hayashi T."/>
            <person name="Ohnishi Y."/>
        </authorList>
    </citation>
    <scope>NUCLEOTIDE SEQUENCE [LARGE SCALE GENOMIC DNA]</scope>
    <source>
        <strain evidence="2 3">YCH46</strain>
        <plasmid evidence="3">Plasmid pBFY46</plasmid>
    </source>
</reference>
<dbReference type="HOGENOM" id="CLU_110589_0_0_10"/>
<protein>
    <recommendedName>
        <fullName evidence="4">DUF1566 domain-containing protein</fullName>
    </recommendedName>
</protein>
<dbReference type="PROSITE" id="PS51257">
    <property type="entry name" value="PROKAR_LIPOPROTEIN"/>
    <property type="match status" value="1"/>
</dbReference>
<evidence type="ECO:0008006" key="4">
    <source>
        <dbReference type="Google" id="ProtNLM"/>
    </source>
</evidence>
<feature type="chain" id="PRO_5004267484" description="DUF1566 domain-containing protein" evidence="1">
    <location>
        <begin position="22"/>
        <end position="217"/>
    </location>
</feature>
<organism evidence="2 3">
    <name type="scientific">Bacteroides fragilis (strain YCH46)</name>
    <dbReference type="NCBI Taxonomy" id="295405"/>
    <lineage>
        <taxon>Bacteria</taxon>
        <taxon>Pseudomonadati</taxon>
        <taxon>Bacteroidota</taxon>
        <taxon>Bacteroidia</taxon>
        <taxon>Bacteroidales</taxon>
        <taxon>Bacteroidaceae</taxon>
        <taxon>Bacteroides</taxon>
    </lineage>
</organism>
<proteinExistence type="predicted"/>
<dbReference type="KEGG" id="bfr:BFp0019"/>
<dbReference type="AlphaFoldDB" id="Q64ME1"/>
<dbReference type="OrthoDB" id="1028908at2"/>
<evidence type="ECO:0000256" key="1">
    <source>
        <dbReference type="SAM" id="SignalP"/>
    </source>
</evidence>
<name>Q64ME1_BACFR</name>
<evidence type="ECO:0000313" key="2">
    <source>
        <dbReference type="EMBL" id="BAD51346.1"/>
    </source>
</evidence>
<feature type="signal peptide" evidence="1">
    <location>
        <begin position="1"/>
        <end position="21"/>
    </location>
</feature>
<dbReference type="EMBL" id="AP006842">
    <property type="protein sequence ID" value="BAD51346.1"/>
    <property type="molecule type" value="Genomic_DNA"/>
</dbReference>
<evidence type="ECO:0000313" key="3">
    <source>
        <dbReference type="Proteomes" id="UP000002197"/>
    </source>
</evidence>
<gene>
    <name evidence="2" type="ordered locus">BFp0019</name>
</gene>
<dbReference type="Proteomes" id="UP000002197">
    <property type="component" value="Plasmid pBFY46"/>
</dbReference>
<keyword evidence="2" id="KW-0614">Plasmid</keyword>
<accession>Q64ME1</accession>